<evidence type="ECO:0000313" key="1">
    <source>
        <dbReference type="EMBL" id="SUZ96738.1"/>
    </source>
</evidence>
<dbReference type="AlphaFoldDB" id="A0A381S094"/>
<organism evidence="1">
    <name type="scientific">marine metagenome</name>
    <dbReference type="NCBI Taxonomy" id="408172"/>
    <lineage>
        <taxon>unclassified sequences</taxon>
        <taxon>metagenomes</taxon>
        <taxon>ecological metagenomes</taxon>
    </lineage>
</organism>
<accession>A0A381S094</accession>
<sequence length="89" mass="10300">MGTIYTKWDIMFTFTCYGTSMAPNTQPIIYDKTVSHSILRIIGKTESGELRHVPYYILPISNTNMIKGIVQPEHCHTSRYNEDILYALR</sequence>
<protein>
    <submittedName>
        <fullName evidence="1">Uncharacterized protein</fullName>
    </submittedName>
</protein>
<reference evidence="1" key="1">
    <citation type="submission" date="2018-05" db="EMBL/GenBank/DDBJ databases">
        <authorList>
            <person name="Lanie J.A."/>
            <person name="Ng W.-L."/>
            <person name="Kazmierczak K.M."/>
            <person name="Andrzejewski T.M."/>
            <person name="Davidsen T.M."/>
            <person name="Wayne K.J."/>
            <person name="Tettelin H."/>
            <person name="Glass J.I."/>
            <person name="Rusch D."/>
            <person name="Podicherti R."/>
            <person name="Tsui H.-C.T."/>
            <person name="Winkler M.E."/>
        </authorList>
    </citation>
    <scope>NUCLEOTIDE SEQUENCE</scope>
</reference>
<dbReference type="EMBL" id="UINC01002444">
    <property type="protein sequence ID" value="SUZ96738.1"/>
    <property type="molecule type" value="Genomic_DNA"/>
</dbReference>
<gene>
    <name evidence="1" type="ORF">METZ01_LOCUS49592</name>
</gene>
<name>A0A381S094_9ZZZZ</name>
<proteinExistence type="predicted"/>